<evidence type="ECO:0000256" key="2">
    <source>
        <dbReference type="ARBA" id="ARBA00007656"/>
    </source>
</evidence>
<dbReference type="KEGG" id="bbet:F8237_17295"/>
<dbReference type="EC" id="5.2.1.8" evidence="3"/>
<dbReference type="Gene3D" id="1.10.8.1040">
    <property type="match status" value="1"/>
</dbReference>
<name>A0A5P6P7X6_9BRAD</name>
<evidence type="ECO:0000256" key="6">
    <source>
        <dbReference type="ARBA" id="ARBA00030642"/>
    </source>
</evidence>
<dbReference type="InterPro" id="IPR050245">
    <property type="entry name" value="PrsA_foldase"/>
</dbReference>
<dbReference type="InterPro" id="IPR046357">
    <property type="entry name" value="PPIase_dom_sf"/>
</dbReference>
<dbReference type="OrthoDB" id="14196at2"/>
<sequence length="315" mass="34097">MTTSFPVTKTGLRFGLATALVGCLALALIAGPGRAADDPVLAKVNGAEIKKSDVAMAEEELGPSLAQMDPATKDENVLSFLIDMKIVSKAAEDKKVADGEEFKKRLAFARNRLLMDNLLAQEGKAATTPDAMKKVYEEASKQITGEQEVRARHILVETEDEAKAVKAELDKGADFAELAKKKSKDPGSADGGDLGFFTKEQMVPEFSTVAFALEPGKISDPVKSQFGWHIIKVEEKRSRKAPDFEQVKAQIEQYVTRKAQADYVAKLRAEAKVERTEQPAADAKPDAKRDAKPADPAKPSDAKPSDSKMAPPAKK</sequence>
<dbReference type="RefSeq" id="WP_151646491.1">
    <property type="nucleotide sequence ID" value="NZ_CP044543.1"/>
</dbReference>
<comment type="catalytic activity">
    <reaction evidence="1">
        <text>[protein]-peptidylproline (omega=180) = [protein]-peptidylproline (omega=0)</text>
        <dbReference type="Rhea" id="RHEA:16237"/>
        <dbReference type="Rhea" id="RHEA-COMP:10747"/>
        <dbReference type="Rhea" id="RHEA-COMP:10748"/>
        <dbReference type="ChEBI" id="CHEBI:83833"/>
        <dbReference type="ChEBI" id="CHEBI:83834"/>
        <dbReference type="EC" id="5.2.1.8"/>
    </reaction>
</comment>
<protein>
    <recommendedName>
        <fullName evidence="4">Parvulin-like PPIase</fullName>
        <ecNumber evidence="3">5.2.1.8</ecNumber>
    </recommendedName>
    <alternativeName>
        <fullName evidence="6">Peptidyl-prolyl cis-trans isomerase plp</fullName>
    </alternativeName>
    <alternativeName>
        <fullName evidence="7">Rotamase plp</fullName>
    </alternativeName>
</protein>
<comment type="similarity">
    <text evidence="2">Belongs to the PpiC/parvulin rotamase family.</text>
</comment>
<dbReference type="SUPFAM" id="SSF109998">
    <property type="entry name" value="Triger factor/SurA peptide-binding domain-like"/>
    <property type="match status" value="1"/>
</dbReference>
<keyword evidence="8 12" id="KW-0413">Isomerase</keyword>
<evidence type="ECO:0000256" key="3">
    <source>
        <dbReference type="ARBA" id="ARBA00013194"/>
    </source>
</evidence>
<evidence type="ECO:0000259" key="11">
    <source>
        <dbReference type="PROSITE" id="PS50198"/>
    </source>
</evidence>
<feature type="compositionally biased region" description="Basic and acidic residues" evidence="9">
    <location>
        <begin position="271"/>
        <end position="306"/>
    </location>
</feature>
<keyword evidence="10" id="KW-0732">Signal</keyword>
<gene>
    <name evidence="12" type="ORF">F8237_17295</name>
</gene>
<dbReference type="PROSITE" id="PS50198">
    <property type="entry name" value="PPIC_PPIASE_2"/>
    <property type="match status" value="1"/>
</dbReference>
<dbReference type="GO" id="GO:0003755">
    <property type="term" value="F:peptidyl-prolyl cis-trans isomerase activity"/>
    <property type="evidence" value="ECO:0007669"/>
    <property type="project" value="UniProtKB-KW"/>
</dbReference>
<evidence type="ECO:0000256" key="8">
    <source>
        <dbReference type="PROSITE-ProRule" id="PRU00278"/>
    </source>
</evidence>
<dbReference type="PANTHER" id="PTHR47245">
    <property type="entry name" value="PEPTIDYLPROLYL ISOMERASE"/>
    <property type="match status" value="1"/>
</dbReference>
<feature type="chain" id="PRO_5024991750" description="Parvulin-like PPIase" evidence="10">
    <location>
        <begin position="36"/>
        <end position="315"/>
    </location>
</feature>
<reference evidence="13" key="1">
    <citation type="submission" date="2019-10" db="EMBL/GenBank/DDBJ databases">
        <title>Complete Genome Sequence of Bradyrhizobium betae type strain PL7HG1T.</title>
        <authorList>
            <person name="Bromfield E.S.P."/>
            <person name="Cloutier S."/>
        </authorList>
    </citation>
    <scope>NUCLEOTIDE SEQUENCE [LARGE SCALE GENOMIC DNA]</scope>
    <source>
        <strain evidence="13">PL7HG1</strain>
    </source>
</reference>
<dbReference type="PANTHER" id="PTHR47245:SF2">
    <property type="entry name" value="PEPTIDYL-PROLYL CIS-TRANS ISOMERASE HP_0175-RELATED"/>
    <property type="match status" value="1"/>
</dbReference>
<dbReference type="InterPro" id="IPR027304">
    <property type="entry name" value="Trigger_fact/SurA_dom_sf"/>
</dbReference>
<dbReference type="Proteomes" id="UP000325641">
    <property type="component" value="Chromosome"/>
</dbReference>
<evidence type="ECO:0000256" key="7">
    <source>
        <dbReference type="ARBA" id="ARBA00031484"/>
    </source>
</evidence>
<evidence type="ECO:0000256" key="9">
    <source>
        <dbReference type="SAM" id="MobiDB-lite"/>
    </source>
</evidence>
<dbReference type="EMBL" id="CP044543">
    <property type="protein sequence ID" value="QFI74004.1"/>
    <property type="molecule type" value="Genomic_DNA"/>
</dbReference>
<dbReference type="InterPro" id="IPR000297">
    <property type="entry name" value="PPIase_PpiC"/>
</dbReference>
<keyword evidence="5 8" id="KW-0697">Rotamase</keyword>
<feature type="signal peptide" evidence="10">
    <location>
        <begin position="1"/>
        <end position="35"/>
    </location>
</feature>
<dbReference type="AlphaFoldDB" id="A0A5P6P7X6"/>
<evidence type="ECO:0000256" key="10">
    <source>
        <dbReference type="SAM" id="SignalP"/>
    </source>
</evidence>
<evidence type="ECO:0000256" key="5">
    <source>
        <dbReference type="ARBA" id="ARBA00023110"/>
    </source>
</evidence>
<accession>A0A5P6P7X6</accession>
<dbReference type="Pfam" id="PF00639">
    <property type="entry name" value="Rotamase"/>
    <property type="match status" value="1"/>
</dbReference>
<organism evidence="12 13">
    <name type="scientific">Bradyrhizobium betae</name>
    <dbReference type="NCBI Taxonomy" id="244734"/>
    <lineage>
        <taxon>Bacteria</taxon>
        <taxon>Pseudomonadati</taxon>
        <taxon>Pseudomonadota</taxon>
        <taxon>Alphaproteobacteria</taxon>
        <taxon>Hyphomicrobiales</taxon>
        <taxon>Nitrobacteraceae</taxon>
        <taxon>Bradyrhizobium</taxon>
    </lineage>
</organism>
<proteinExistence type="inferred from homology"/>
<dbReference type="Gene3D" id="3.10.50.40">
    <property type="match status" value="1"/>
</dbReference>
<evidence type="ECO:0000313" key="12">
    <source>
        <dbReference type="EMBL" id="QFI74004.1"/>
    </source>
</evidence>
<feature type="region of interest" description="Disordered" evidence="9">
    <location>
        <begin position="271"/>
        <end position="315"/>
    </location>
</feature>
<evidence type="ECO:0000256" key="1">
    <source>
        <dbReference type="ARBA" id="ARBA00000971"/>
    </source>
</evidence>
<feature type="domain" description="PpiC" evidence="11">
    <location>
        <begin position="146"/>
        <end position="235"/>
    </location>
</feature>
<dbReference type="SUPFAM" id="SSF54534">
    <property type="entry name" value="FKBP-like"/>
    <property type="match status" value="1"/>
</dbReference>
<evidence type="ECO:0000313" key="13">
    <source>
        <dbReference type="Proteomes" id="UP000325641"/>
    </source>
</evidence>
<evidence type="ECO:0000256" key="4">
    <source>
        <dbReference type="ARBA" id="ARBA00018370"/>
    </source>
</evidence>